<evidence type="ECO:0000313" key="8">
    <source>
        <dbReference type="EMBL" id="PUU78264.1"/>
    </source>
</evidence>
<dbReference type="AlphaFoldDB" id="A0A2T6ZS57"/>
<dbReference type="EMBL" id="NESQ01000125">
    <property type="protein sequence ID" value="PUU78264.1"/>
    <property type="molecule type" value="Genomic_DNA"/>
</dbReference>
<evidence type="ECO:0000313" key="9">
    <source>
        <dbReference type="Proteomes" id="UP000244722"/>
    </source>
</evidence>
<dbReference type="Pfam" id="PF02636">
    <property type="entry name" value="Methyltransf_28"/>
    <property type="match status" value="1"/>
</dbReference>
<dbReference type="InterPro" id="IPR038375">
    <property type="entry name" value="NDUFAF7_sf"/>
</dbReference>
<sequence length="507" mass="59172">MDSPLLSSLLRSFFRRRACARPINGSIRRNYSLLPKFPLPKITADTSGETWQPRTAFLQKDRTGEFEKYPMVDARGLARRKERPKRVKMLVRDFIDGRVLSLLKHRTREPEIGEFPYSLYNPNYGFFSKFAVIFSTEKPFAFNLIRDENEFQRILGERYTCFEDKLDEVEMNPVRQLWHTPTELFKPYYGEAIARYLVENYKLTLFPYSDLIIYEMGAGNGTMMSNVLDYIRDTEPDVYQRTKYRVIEISESLAKVQREKAAAGGHSEKIVIVNKSIFDWDTYVSDPCFFLALEVLDNFAHDVIRYDPQTEQPLQGIVLIDAAGDFTEFYTPKLDPTAERYLRIRQKIARPGYNHPLKRPKLIRRLRDQLIPFSENLTIPEYIPTKMLGFFDILREHFPAHRLVVSDFHALPDAVKGINAPVVQTRYNRTSIPVTTPFVQQGLFDILFPTDFGVMNDLYKAMTGKLTRVMRQEDFLRSWAYLEETETINGDNPMLNWYKNASILSSV</sequence>
<comment type="catalytic activity">
    <reaction evidence="6 7">
        <text>L-arginyl-[protein] + 2 S-adenosyl-L-methionine = N(omega),N(omega)'-dimethyl-L-arginyl-[protein] + 2 S-adenosyl-L-homocysteine + 2 H(+)</text>
        <dbReference type="Rhea" id="RHEA:48108"/>
        <dbReference type="Rhea" id="RHEA-COMP:10532"/>
        <dbReference type="Rhea" id="RHEA-COMP:11992"/>
        <dbReference type="ChEBI" id="CHEBI:15378"/>
        <dbReference type="ChEBI" id="CHEBI:29965"/>
        <dbReference type="ChEBI" id="CHEBI:57856"/>
        <dbReference type="ChEBI" id="CHEBI:59789"/>
        <dbReference type="ChEBI" id="CHEBI:88221"/>
        <dbReference type="EC" id="2.1.1.320"/>
    </reaction>
</comment>
<keyword evidence="9" id="KW-1185">Reference proteome</keyword>
<name>A0A2T6ZS57_TUBBO</name>
<dbReference type="Gene3D" id="3.40.50.12710">
    <property type="match status" value="1"/>
</dbReference>
<gene>
    <name evidence="8" type="ORF">B9Z19DRAFT_983876</name>
</gene>
<dbReference type="EC" id="2.1.1.320" evidence="7"/>
<dbReference type="InterPro" id="IPR029063">
    <property type="entry name" value="SAM-dependent_MTases_sf"/>
</dbReference>
<evidence type="ECO:0000256" key="5">
    <source>
        <dbReference type="ARBA" id="ARBA00023128"/>
    </source>
</evidence>
<protein>
    <recommendedName>
        <fullName evidence="7">Protein arginine methyltransferase NDUFAF7</fullName>
        <ecNumber evidence="7">2.1.1.320</ecNumber>
    </recommendedName>
</protein>
<evidence type="ECO:0000256" key="7">
    <source>
        <dbReference type="RuleBase" id="RU364114"/>
    </source>
</evidence>
<evidence type="ECO:0000256" key="6">
    <source>
        <dbReference type="ARBA" id="ARBA00048612"/>
    </source>
</evidence>
<dbReference type="GO" id="GO:0035243">
    <property type="term" value="F:protein-arginine omega-N symmetric methyltransferase activity"/>
    <property type="evidence" value="ECO:0007669"/>
    <property type="project" value="UniProtKB-EC"/>
</dbReference>
<keyword evidence="4 7" id="KW-0808">Transferase</keyword>
<comment type="subcellular location">
    <subcellularLocation>
        <location evidence="1 7">Mitochondrion</location>
    </subcellularLocation>
</comment>
<evidence type="ECO:0000256" key="2">
    <source>
        <dbReference type="ARBA" id="ARBA00005891"/>
    </source>
</evidence>
<dbReference type="FunFam" id="3.40.50.12710:FF:000002">
    <property type="entry name" value="Protein arginine methyltransferase NDUFAF7"/>
    <property type="match status" value="1"/>
</dbReference>
<dbReference type="GO" id="GO:0032259">
    <property type="term" value="P:methylation"/>
    <property type="evidence" value="ECO:0007669"/>
    <property type="project" value="UniProtKB-KW"/>
</dbReference>
<dbReference type="InterPro" id="IPR003788">
    <property type="entry name" value="NDUFAF7"/>
</dbReference>
<dbReference type="STRING" id="42251.A0A2T6ZS57"/>
<dbReference type="Proteomes" id="UP000244722">
    <property type="component" value="Unassembled WGS sequence"/>
</dbReference>
<keyword evidence="3 7" id="KW-0489">Methyltransferase</keyword>
<dbReference type="OrthoDB" id="17415at2759"/>
<comment type="function">
    <text evidence="7">Arginine methyltransferase involved in the assembly or stability of mitochondrial NADH:ubiquinone oxidoreductase complex (complex I).</text>
</comment>
<dbReference type="PANTHER" id="PTHR12049">
    <property type="entry name" value="PROTEIN ARGININE METHYLTRANSFERASE NDUFAF7, MITOCHONDRIAL"/>
    <property type="match status" value="1"/>
</dbReference>
<evidence type="ECO:0000256" key="3">
    <source>
        <dbReference type="ARBA" id="ARBA00022603"/>
    </source>
</evidence>
<proteinExistence type="inferred from homology"/>
<evidence type="ECO:0000256" key="1">
    <source>
        <dbReference type="ARBA" id="ARBA00004173"/>
    </source>
</evidence>
<organism evidence="8 9">
    <name type="scientific">Tuber borchii</name>
    <name type="common">White truffle</name>
    <dbReference type="NCBI Taxonomy" id="42251"/>
    <lineage>
        <taxon>Eukaryota</taxon>
        <taxon>Fungi</taxon>
        <taxon>Dikarya</taxon>
        <taxon>Ascomycota</taxon>
        <taxon>Pezizomycotina</taxon>
        <taxon>Pezizomycetes</taxon>
        <taxon>Pezizales</taxon>
        <taxon>Tuberaceae</taxon>
        <taxon>Tuber</taxon>
    </lineage>
</organism>
<reference evidence="8 9" key="1">
    <citation type="submission" date="2017-04" db="EMBL/GenBank/DDBJ databases">
        <title>Draft genome sequence of Tuber borchii Vittad., a whitish edible truffle.</title>
        <authorList>
            <consortium name="DOE Joint Genome Institute"/>
            <person name="Murat C."/>
            <person name="Kuo A."/>
            <person name="Barry K.W."/>
            <person name="Clum A."/>
            <person name="Dockter R.B."/>
            <person name="Fauchery L."/>
            <person name="Iotti M."/>
            <person name="Kohler A."/>
            <person name="Labutti K."/>
            <person name="Lindquist E.A."/>
            <person name="Lipzen A."/>
            <person name="Ohm R.A."/>
            <person name="Wang M."/>
            <person name="Grigoriev I.V."/>
            <person name="Zambonelli A."/>
            <person name="Martin F.M."/>
        </authorList>
    </citation>
    <scope>NUCLEOTIDE SEQUENCE [LARGE SCALE GENOMIC DNA]</scope>
    <source>
        <strain evidence="8 9">Tbo3840</strain>
    </source>
</reference>
<evidence type="ECO:0000256" key="4">
    <source>
        <dbReference type="ARBA" id="ARBA00022679"/>
    </source>
</evidence>
<accession>A0A2T6ZS57</accession>
<comment type="similarity">
    <text evidence="2 7">Belongs to the NDUFAF7 family.</text>
</comment>
<dbReference type="SUPFAM" id="SSF53335">
    <property type="entry name" value="S-adenosyl-L-methionine-dependent methyltransferases"/>
    <property type="match status" value="1"/>
</dbReference>
<keyword evidence="5 7" id="KW-0496">Mitochondrion</keyword>
<dbReference type="PANTHER" id="PTHR12049:SF5">
    <property type="entry name" value="PROTEIN ARGININE METHYLTRANSFERASE NDUFAF7 HOMOLOG, MITOCHONDRIAL"/>
    <property type="match status" value="1"/>
</dbReference>
<comment type="caution">
    <text evidence="8">The sequence shown here is derived from an EMBL/GenBank/DDBJ whole genome shotgun (WGS) entry which is preliminary data.</text>
</comment>
<dbReference type="GO" id="GO:0005739">
    <property type="term" value="C:mitochondrion"/>
    <property type="evidence" value="ECO:0007669"/>
    <property type="project" value="UniProtKB-SubCell"/>
</dbReference>